<organism evidence="1 2">
    <name type="scientific">Sphingobacterium yanglingense</name>
    <dbReference type="NCBI Taxonomy" id="1437280"/>
    <lineage>
        <taxon>Bacteria</taxon>
        <taxon>Pseudomonadati</taxon>
        <taxon>Bacteroidota</taxon>
        <taxon>Sphingobacteriia</taxon>
        <taxon>Sphingobacteriales</taxon>
        <taxon>Sphingobacteriaceae</taxon>
        <taxon>Sphingobacterium</taxon>
    </lineage>
</organism>
<comment type="caution">
    <text evidence="1">The sequence shown here is derived from an EMBL/GenBank/DDBJ whole genome shotgun (WGS) entry which is preliminary data.</text>
</comment>
<protein>
    <submittedName>
        <fullName evidence="1">Uncharacterized protein</fullName>
    </submittedName>
</protein>
<name>A0A4R6WIR1_9SPHI</name>
<evidence type="ECO:0000313" key="2">
    <source>
        <dbReference type="Proteomes" id="UP000295292"/>
    </source>
</evidence>
<proteinExistence type="predicted"/>
<dbReference type="Proteomes" id="UP000295292">
    <property type="component" value="Unassembled WGS sequence"/>
</dbReference>
<dbReference type="AlphaFoldDB" id="A0A4R6WIR1"/>
<keyword evidence="2" id="KW-1185">Reference proteome</keyword>
<sequence>MKVLRAYIQHMRTVIPKKAVSASEMDDGANFFDYSFVINLRKENTPVRQVANSACITNSTFPTGRI</sequence>
<dbReference type="EMBL" id="SNYV01000013">
    <property type="protein sequence ID" value="TDQ78241.1"/>
    <property type="molecule type" value="Genomic_DNA"/>
</dbReference>
<reference evidence="1 2" key="1">
    <citation type="submission" date="2019-03" db="EMBL/GenBank/DDBJ databases">
        <title>Genomic Encyclopedia of Archaeal and Bacterial Type Strains, Phase II (KMG-II): from individual species to whole genera.</title>
        <authorList>
            <person name="Goeker M."/>
        </authorList>
    </citation>
    <scope>NUCLEOTIDE SEQUENCE [LARGE SCALE GENOMIC DNA]</scope>
    <source>
        <strain evidence="1 2">DSM 28353</strain>
    </source>
</reference>
<evidence type="ECO:0000313" key="1">
    <source>
        <dbReference type="EMBL" id="TDQ78241.1"/>
    </source>
</evidence>
<gene>
    <name evidence="1" type="ORF">CLV99_2221</name>
</gene>
<accession>A0A4R6WIR1</accession>